<dbReference type="InterPro" id="IPR026906">
    <property type="entry name" value="LRR_5"/>
</dbReference>
<sequence>MKNFIYIVMAIAAPMALVNCTKEKTIVEVQKGNTILSGTETPTATLGNVGDYYLRLPVYDFYGPKTAEGWGTPVSLKGAPGNNGAAGEAGTKIHSGNGAPAADKGKEGDWYIDTVNKRLYGPKTATGWPTTYIGLGGNKEEEEPDQPITAADYELSPDGKTLVKWKNNKTKNLDMQADPVLKNVTAIGNYAFEDKKSLITVVLPENLLTIGDRAFATDFFTAESILNEIIIPIPNKVTHIGKEAFMNRGISSLILPNSVVSIGEGAFAFNALKSVVISNSITIIPKNAFQANAFTTITIPNSVVTIEDEAFLVGELTSVNIPNSVQVIGKSAFDHNKLATLTIPATIKEVKERAFQDNRLTTITFEGTTPPIKSDKNSKTIFEENRIQHIYVPASSVAAYKALLPTYQSYITAK</sequence>
<gene>
    <name evidence="2" type="ORF">J4N46_08385</name>
</gene>
<dbReference type="InterPro" id="IPR053139">
    <property type="entry name" value="Surface_bspA-like"/>
</dbReference>
<dbReference type="SUPFAM" id="SSF52058">
    <property type="entry name" value="L domain-like"/>
    <property type="match status" value="1"/>
</dbReference>
<organism evidence="2 3">
    <name type="scientific">Capnocytophaga bilenii</name>
    <dbReference type="NCBI Taxonomy" id="2819369"/>
    <lineage>
        <taxon>Bacteria</taxon>
        <taxon>Pseudomonadati</taxon>
        <taxon>Bacteroidota</taxon>
        <taxon>Flavobacteriia</taxon>
        <taxon>Flavobacteriales</taxon>
        <taxon>Flavobacteriaceae</taxon>
        <taxon>Capnocytophaga</taxon>
    </lineage>
</organism>
<dbReference type="InterPro" id="IPR032675">
    <property type="entry name" value="LRR_dom_sf"/>
</dbReference>
<proteinExistence type="predicted"/>
<feature type="region of interest" description="Disordered" evidence="1">
    <location>
        <begin position="83"/>
        <end position="105"/>
    </location>
</feature>
<evidence type="ECO:0000256" key="1">
    <source>
        <dbReference type="SAM" id="MobiDB-lite"/>
    </source>
</evidence>
<dbReference type="PANTHER" id="PTHR45661">
    <property type="entry name" value="SURFACE ANTIGEN"/>
    <property type="match status" value="1"/>
</dbReference>
<protein>
    <submittedName>
        <fullName evidence="2">Leucine-rich repeat domain-containing protein</fullName>
    </submittedName>
</protein>
<dbReference type="EMBL" id="JAGDYP010000006">
    <property type="protein sequence ID" value="MBO1884431.1"/>
    <property type="molecule type" value="Genomic_DNA"/>
</dbReference>
<reference evidence="2 3" key="1">
    <citation type="submission" date="2021-03" db="EMBL/GenBank/DDBJ databases">
        <title>Isolation and description of Capnocytophaga bilenii sp. nov., a novel Capnocytophaga species, isolated from a gingivitis subject.</title>
        <authorList>
            <person name="Antezack A."/>
            <person name="Monnet-Corti V."/>
            <person name="La Scola B."/>
        </authorList>
    </citation>
    <scope>NUCLEOTIDE SEQUENCE [LARGE SCALE GENOMIC DNA]</scope>
    <source>
        <strain evidence="2 3">Marseille-Q4570</strain>
    </source>
</reference>
<dbReference type="PANTHER" id="PTHR45661:SF3">
    <property type="entry name" value="IG-LIKE DOMAIN-CONTAINING PROTEIN"/>
    <property type="match status" value="1"/>
</dbReference>
<keyword evidence="3" id="KW-1185">Reference proteome</keyword>
<dbReference type="RefSeq" id="WP_208058923.1">
    <property type="nucleotide sequence ID" value="NZ_JAGDYP010000006.1"/>
</dbReference>
<dbReference type="Proteomes" id="UP000681610">
    <property type="component" value="Unassembled WGS sequence"/>
</dbReference>
<name>A0ABS3PYM4_9FLAO</name>
<evidence type="ECO:0000313" key="3">
    <source>
        <dbReference type="Proteomes" id="UP000681610"/>
    </source>
</evidence>
<evidence type="ECO:0000313" key="2">
    <source>
        <dbReference type="EMBL" id="MBO1884431.1"/>
    </source>
</evidence>
<dbReference type="Gene3D" id="3.80.10.10">
    <property type="entry name" value="Ribonuclease Inhibitor"/>
    <property type="match status" value="1"/>
</dbReference>
<accession>A0ABS3PYM4</accession>
<comment type="caution">
    <text evidence="2">The sequence shown here is derived from an EMBL/GenBank/DDBJ whole genome shotgun (WGS) entry which is preliminary data.</text>
</comment>
<dbReference type="Pfam" id="PF13306">
    <property type="entry name" value="LRR_5"/>
    <property type="match status" value="1"/>
</dbReference>